<proteinExistence type="predicted"/>
<dbReference type="InParanoid" id="C5KTR2"/>
<dbReference type="EMBL" id="GG676180">
    <property type="protein sequence ID" value="EER11954.1"/>
    <property type="molecule type" value="Genomic_DNA"/>
</dbReference>
<reference evidence="1 2" key="1">
    <citation type="submission" date="2008-07" db="EMBL/GenBank/DDBJ databases">
        <authorList>
            <person name="El-Sayed N."/>
            <person name="Caler E."/>
            <person name="Inman J."/>
            <person name="Amedeo P."/>
            <person name="Hass B."/>
            <person name="Wortman J."/>
        </authorList>
    </citation>
    <scope>NUCLEOTIDE SEQUENCE [LARGE SCALE GENOMIC DNA]</scope>
    <source>
        <strain evidence="2">ATCC 50983 / TXsc</strain>
    </source>
</reference>
<dbReference type="RefSeq" id="XP_002780159.1">
    <property type="nucleotide sequence ID" value="XM_002780113.1"/>
</dbReference>
<keyword evidence="2" id="KW-1185">Reference proteome</keyword>
<gene>
    <name evidence="1" type="ORF">Pmar_PMAR019056</name>
</gene>
<protein>
    <submittedName>
        <fullName evidence="1">Uncharacterized protein</fullName>
    </submittedName>
</protein>
<dbReference type="AlphaFoldDB" id="C5KTR2"/>
<evidence type="ECO:0000313" key="1">
    <source>
        <dbReference type="EMBL" id="EER11954.1"/>
    </source>
</evidence>
<dbReference type="GeneID" id="9060792"/>
<organism evidence="2">
    <name type="scientific">Perkinsus marinus (strain ATCC 50983 / TXsc)</name>
    <dbReference type="NCBI Taxonomy" id="423536"/>
    <lineage>
        <taxon>Eukaryota</taxon>
        <taxon>Sar</taxon>
        <taxon>Alveolata</taxon>
        <taxon>Perkinsozoa</taxon>
        <taxon>Perkinsea</taxon>
        <taxon>Perkinsida</taxon>
        <taxon>Perkinsidae</taxon>
        <taxon>Perkinsus</taxon>
    </lineage>
</organism>
<dbReference type="Proteomes" id="UP000007800">
    <property type="component" value="Unassembled WGS sequence"/>
</dbReference>
<evidence type="ECO:0000313" key="2">
    <source>
        <dbReference type="Proteomes" id="UP000007800"/>
    </source>
</evidence>
<name>C5KTR2_PERM5</name>
<sequence>MTVGDGKKMSKADGGVHVLILEGMCSDPSWEPSLTCYRIDGGNCHHGLPKSEQIIQEH</sequence>
<accession>C5KTR2</accession>